<gene>
    <name evidence="1" type="ORF">S06H3_03171</name>
</gene>
<proteinExistence type="predicted"/>
<name>X1KLI5_9ZZZZ</name>
<organism evidence="1">
    <name type="scientific">marine sediment metagenome</name>
    <dbReference type="NCBI Taxonomy" id="412755"/>
    <lineage>
        <taxon>unclassified sequences</taxon>
        <taxon>metagenomes</taxon>
        <taxon>ecological metagenomes</taxon>
    </lineage>
</organism>
<evidence type="ECO:0000313" key="1">
    <source>
        <dbReference type="EMBL" id="GAH90989.1"/>
    </source>
</evidence>
<comment type="caution">
    <text evidence="1">The sequence shown here is derived from an EMBL/GenBank/DDBJ whole genome shotgun (WGS) entry which is preliminary data.</text>
</comment>
<dbReference type="EMBL" id="BARV01001003">
    <property type="protein sequence ID" value="GAH90989.1"/>
    <property type="molecule type" value="Genomic_DNA"/>
</dbReference>
<protein>
    <submittedName>
        <fullName evidence="1">Uncharacterized protein</fullName>
    </submittedName>
</protein>
<dbReference type="AlphaFoldDB" id="X1KLI5"/>
<sequence>MAKKEKQQIHCFAVAIPSEEVAAEATYNDIREIRNTLTDMYIMAVDFKTTPTIATFTDLLLAEQGEAIFSGTFTEASGMGVIATSYNMGEVNGSGYGAAPLAVRVELPSGTYYYLEKGERIYFHGKHRNTSATIAYNMASVAFIYYTTENPY</sequence>
<accession>X1KLI5</accession>
<reference evidence="1" key="1">
    <citation type="journal article" date="2014" name="Front. Microbiol.">
        <title>High frequency of phylogenetically diverse reductive dehalogenase-homologous genes in deep subseafloor sedimentary metagenomes.</title>
        <authorList>
            <person name="Kawai M."/>
            <person name="Futagami T."/>
            <person name="Toyoda A."/>
            <person name="Takaki Y."/>
            <person name="Nishi S."/>
            <person name="Hori S."/>
            <person name="Arai W."/>
            <person name="Tsubouchi T."/>
            <person name="Morono Y."/>
            <person name="Uchiyama I."/>
            <person name="Ito T."/>
            <person name="Fujiyama A."/>
            <person name="Inagaki F."/>
            <person name="Takami H."/>
        </authorList>
    </citation>
    <scope>NUCLEOTIDE SEQUENCE</scope>
    <source>
        <strain evidence="1">Expedition CK06-06</strain>
    </source>
</reference>